<dbReference type="InterPro" id="IPR036388">
    <property type="entry name" value="WH-like_DNA-bd_sf"/>
</dbReference>
<dbReference type="InterPro" id="IPR028978">
    <property type="entry name" value="Chorismate_lyase_/UTRA_dom_sf"/>
</dbReference>
<accession>A0A515EPJ4</accession>
<dbReference type="InterPro" id="IPR050679">
    <property type="entry name" value="Bact_HTH_transcr_reg"/>
</dbReference>
<keyword evidence="2" id="KW-0238">DNA-binding</keyword>
<dbReference type="SMART" id="SM00345">
    <property type="entry name" value="HTH_GNTR"/>
    <property type="match status" value="1"/>
</dbReference>
<dbReference type="EMBL" id="CP036282">
    <property type="protein sequence ID" value="QDL54588.1"/>
    <property type="molecule type" value="Genomic_DNA"/>
</dbReference>
<dbReference type="GO" id="GO:0003700">
    <property type="term" value="F:DNA-binding transcription factor activity"/>
    <property type="evidence" value="ECO:0007669"/>
    <property type="project" value="UniProtKB-UniRule"/>
</dbReference>
<sequence length="236" mass="25631">MPSSKMPAFERVKTFIKVQISVGAWRPGDAVPSEAALQQQFGISRMTVNRALRELAAEGLVTRVQGSGTVVAELHRISTTLDIRDIHEEVQARGHVHSTRVVQLITTVADARVAEALRLKAGAQVFHSVLVHFENGVAIQVEDRYVNPASAPDYMDLDFQATTPSHYLLAHAPLTEASYTIEAALPRPEEAALLGIAPSAPCLVMTRRTVSGIHVASLARLVYPGMLYSFSGELQV</sequence>
<dbReference type="InterPro" id="IPR000524">
    <property type="entry name" value="Tscrpt_reg_HTH_GntR"/>
</dbReference>
<dbReference type="AlphaFoldDB" id="A0A515EPJ4"/>
<evidence type="ECO:0000256" key="3">
    <source>
        <dbReference type="ARBA" id="ARBA00023163"/>
    </source>
</evidence>
<feature type="domain" description="HTH gntR-type" evidence="5">
    <location>
        <begin position="6"/>
        <end position="74"/>
    </location>
</feature>
<dbReference type="SUPFAM" id="SSF64288">
    <property type="entry name" value="Chorismate lyase-like"/>
    <property type="match status" value="1"/>
</dbReference>
<dbReference type="Gene3D" id="1.10.10.10">
    <property type="entry name" value="Winged helix-like DNA-binding domain superfamily/Winged helix DNA-binding domain"/>
    <property type="match status" value="1"/>
</dbReference>
<dbReference type="Pfam" id="PF00392">
    <property type="entry name" value="GntR"/>
    <property type="match status" value="1"/>
</dbReference>
<evidence type="ECO:0000256" key="1">
    <source>
        <dbReference type="ARBA" id="ARBA00023015"/>
    </source>
</evidence>
<organism evidence="6 7">
    <name type="scientific">Rhodoferax aquaticus</name>
    <dbReference type="NCBI Taxonomy" id="2527691"/>
    <lineage>
        <taxon>Bacteria</taxon>
        <taxon>Pseudomonadati</taxon>
        <taxon>Pseudomonadota</taxon>
        <taxon>Betaproteobacteria</taxon>
        <taxon>Burkholderiales</taxon>
        <taxon>Comamonadaceae</taxon>
        <taxon>Rhodoferax</taxon>
    </lineage>
</organism>
<gene>
    <name evidence="6" type="primary">hutC</name>
    <name evidence="6" type="ORF">EXZ61_10645</name>
</gene>
<dbReference type="GO" id="GO:0045892">
    <property type="term" value="P:negative regulation of DNA-templated transcription"/>
    <property type="evidence" value="ECO:0007669"/>
    <property type="project" value="UniProtKB-UniRule"/>
</dbReference>
<dbReference type="NCBIfam" id="TIGR02018">
    <property type="entry name" value="his_ut_repres"/>
    <property type="match status" value="1"/>
</dbReference>
<evidence type="ECO:0000259" key="5">
    <source>
        <dbReference type="PROSITE" id="PS50949"/>
    </source>
</evidence>
<dbReference type="InterPro" id="IPR010248">
    <property type="entry name" value="His_ut_repres"/>
</dbReference>
<dbReference type="RefSeq" id="WP_142811636.1">
    <property type="nucleotide sequence ID" value="NZ_CP036282.1"/>
</dbReference>
<dbReference type="InterPro" id="IPR011663">
    <property type="entry name" value="UTRA"/>
</dbReference>
<dbReference type="PANTHER" id="PTHR44846:SF16">
    <property type="entry name" value="TRANSCRIPTIONAL REGULATOR PHNF-RELATED"/>
    <property type="match status" value="1"/>
</dbReference>
<dbReference type="KEGG" id="rhg:EXZ61_10645"/>
<dbReference type="Gene3D" id="3.40.1410.10">
    <property type="entry name" value="Chorismate lyase-like"/>
    <property type="match status" value="1"/>
</dbReference>
<dbReference type="GO" id="GO:0006547">
    <property type="term" value="P:L-histidine metabolic process"/>
    <property type="evidence" value="ECO:0007669"/>
    <property type="project" value="UniProtKB-UniRule"/>
</dbReference>
<evidence type="ECO:0000313" key="7">
    <source>
        <dbReference type="Proteomes" id="UP000317365"/>
    </source>
</evidence>
<dbReference type="CDD" id="cd07377">
    <property type="entry name" value="WHTH_GntR"/>
    <property type="match status" value="1"/>
</dbReference>
<evidence type="ECO:0000256" key="4">
    <source>
        <dbReference type="NCBIfam" id="TIGR02018"/>
    </source>
</evidence>
<keyword evidence="1" id="KW-0805">Transcription regulation</keyword>
<dbReference type="InterPro" id="IPR036390">
    <property type="entry name" value="WH_DNA-bd_sf"/>
</dbReference>
<dbReference type="FunFam" id="1.10.10.10:FF:000079">
    <property type="entry name" value="GntR family transcriptional regulator"/>
    <property type="match status" value="1"/>
</dbReference>
<dbReference type="SMART" id="SM00866">
    <property type="entry name" value="UTRA"/>
    <property type="match status" value="1"/>
</dbReference>
<dbReference type="PRINTS" id="PR00035">
    <property type="entry name" value="HTHGNTR"/>
</dbReference>
<dbReference type="PANTHER" id="PTHR44846">
    <property type="entry name" value="MANNOSYL-D-GLYCERATE TRANSPORT/METABOLISM SYSTEM REPRESSOR MNGR-RELATED"/>
    <property type="match status" value="1"/>
</dbReference>
<dbReference type="Proteomes" id="UP000317365">
    <property type="component" value="Chromosome"/>
</dbReference>
<keyword evidence="3" id="KW-0804">Transcription</keyword>
<dbReference type="GO" id="GO:0003677">
    <property type="term" value="F:DNA binding"/>
    <property type="evidence" value="ECO:0007669"/>
    <property type="project" value="UniProtKB-UniRule"/>
</dbReference>
<reference evidence="7" key="1">
    <citation type="submission" date="2019-02" db="EMBL/GenBank/DDBJ databases">
        <title>Complete genome sequence of Rhodoferax sp. Gr-4.</title>
        <authorList>
            <person name="Jin L."/>
        </authorList>
    </citation>
    <scope>NUCLEOTIDE SEQUENCE [LARGE SCALE GENOMIC DNA]</scope>
    <source>
        <strain evidence="7">Gr-4</strain>
    </source>
</reference>
<dbReference type="PROSITE" id="PS50949">
    <property type="entry name" value="HTH_GNTR"/>
    <property type="match status" value="1"/>
</dbReference>
<dbReference type="Pfam" id="PF07702">
    <property type="entry name" value="UTRA"/>
    <property type="match status" value="1"/>
</dbReference>
<protein>
    <recommendedName>
        <fullName evidence="4">Histidine utilization repressor</fullName>
    </recommendedName>
</protein>
<proteinExistence type="predicted"/>
<keyword evidence="7" id="KW-1185">Reference proteome</keyword>
<dbReference type="SUPFAM" id="SSF46785">
    <property type="entry name" value="Winged helix' DNA-binding domain"/>
    <property type="match status" value="1"/>
</dbReference>
<name>A0A515EPJ4_9BURK</name>
<reference evidence="7" key="2">
    <citation type="journal article" date="2020" name="Int. J. Syst. Evol. Microbiol.">
        <title>Genomic insights into a novel species Rhodoferax aquaticus sp. nov., isolated from freshwater.</title>
        <authorList>
            <person name="Li T."/>
            <person name="Zhuo Y."/>
            <person name="Jin C.Z."/>
            <person name="Wu X."/>
            <person name="Ko S.R."/>
            <person name="Jin F.J."/>
            <person name="Ahn C.Y."/>
            <person name="Oh H.M."/>
            <person name="Lee H.G."/>
            <person name="Jin L."/>
        </authorList>
    </citation>
    <scope>NUCLEOTIDE SEQUENCE [LARGE SCALE GENOMIC DNA]</scope>
    <source>
        <strain evidence="7">Gr-4</strain>
    </source>
</reference>
<evidence type="ECO:0000256" key="2">
    <source>
        <dbReference type="ARBA" id="ARBA00023125"/>
    </source>
</evidence>
<evidence type="ECO:0000313" key="6">
    <source>
        <dbReference type="EMBL" id="QDL54588.1"/>
    </source>
</evidence>